<keyword evidence="1" id="KW-0175">Coiled coil</keyword>
<keyword evidence="4" id="KW-1185">Reference proteome</keyword>
<evidence type="ECO:0000256" key="1">
    <source>
        <dbReference type="SAM" id="Coils"/>
    </source>
</evidence>
<protein>
    <submittedName>
        <fullName evidence="3">Uncharacterized protein</fullName>
    </submittedName>
</protein>
<feature type="coiled-coil region" evidence="1">
    <location>
        <begin position="205"/>
        <end position="268"/>
    </location>
</feature>
<organism evidence="3 4">
    <name type="scientific">Nitrosopumilus zosterae</name>
    <dbReference type="NCBI Taxonomy" id="718286"/>
    <lineage>
        <taxon>Archaea</taxon>
        <taxon>Nitrososphaerota</taxon>
        <taxon>Nitrososphaeria</taxon>
        <taxon>Nitrosopumilales</taxon>
        <taxon>Nitrosopumilaceae</taxon>
        <taxon>Nitrosopumilus</taxon>
    </lineage>
</organism>
<dbReference type="GeneID" id="76208672"/>
<name>A0A2S2KRG7_9ARCH</name>
<dbReference type="AlphaFoldDB" id="A0A2S2KRG7"/>
<evidence type="ECO:0000256" key="2">
    <source>
        <dbReference type="SAM" id="Phobius"/>
    </source>
</evidence>
<reference evidence="3 4" key="1">
    <citation type="submission" date="2018-05" db="EMBL/GenBank/DDBJ databases">
        <title>genome sequencing of Nitrosopumilus sp. NM25.</title>
        <authorList>
            <person name="Mori K."/>
            <person name="Nakagawa T."/>
        </authorList>
    </citation>
    <scope>NUCLEOTIDE SEQUENCE [LARGE SCALE GENOMIC DNA]</scope>
    <source>
        <strain evidence="3 4">NM25</strain>
    </source>
</reference>
<comment type="caution">
    <text evidence="3">The sequence shown here is derived from an EMBL/GenBank/DDBJ whole genome shotgun (WGS) entry which is preliminary data.</text>
</comment>
<evidence type="ECO:0000313" key="3">
    <source>
        <dbReference type="EMBL" id="GBH34204.1"/>
    </source>
</evidence>
<gene>
    <name evidence="3" type="ORF">NZNM25_09950</name>
</gene>
<dbReference type="RefSeq" id="WP_264953834.1">
    <property type="nucleotide sequence ID" value="NZ_AP026695.1"/>
</dbReference>
<keyword evidence="2" id="KW-1133">Transmembrane helix</keyword>
<dbReference type="Proteomes" id="UP000245829">
    <property type="component" value="Unassembled WGS sequence"/>
</dbReference>
<keyword evidence="2" id="KW-0472">Membrane</keyword>
<feature type="transmembrane region" description="Helical" evidence="2">
    <location>
        <begin position="21"/>
        <end position="42"/>
    </location>
</feature>
<accession>A0A2S2KRG7</accession>
<proteinExistence type="predicted"/>
<keyword evidence="2" id="KW-0812">Transmembrane</keyword>
<evidence type="ECO:0000313" key="4">
    <source>
        <dbReference type="Proteomes" id="UP000245829"/>
    </source>
</evidence>
<dbReference type="PROSITE" id="PS51257">
    <property type="entry name" value="PROKAR_LIPOPROTEIN"/>
    <property type="match status" value="1"/>
</dbReference>
<sequence>MAFIKLIQPFRNIKVILKNNFDVNVYFLVILTLSCILILNVGTSYADVIPPRHQQKIGMSSDDVVCDSGLFKVIRERTNSVACVEPENVTKLVGMGWAKKVDDKQLSDMINRKSIQVGTINILEKIPVRTNVGKLASSTSISGYDIVFEVCASTSIYAPDVLVRSDSESKRYEMIETITANSCVLSVSKIKAADANSITVTLLNKGDISQKVLSLQNELDSLKQQLLDAKQSFKNPQASDAQIQGTKIADLRKQVNDKREELHRLLFTLHSPQTDKQKLEKFTFSGNVIEGESASILSVIESVQTPGLFDAIFEVCAGDTTVRLPVVTITSDKQTIKIKLGDKVSANSCQMTSGKIEADDKSSINITPAGNASSSNKVTELEMLIGSLTGQMVKEKQVLKDLVHDSNRASNFTELFDAQVSKIVELRNQITNAKAEFSKILYLTYN</sequence>
<dbReference type="EMBL" id="BGKI01000004">
    <property type="protein sequence ID" value="GBH34204.1"/>
    <property type="molecule type" value="Genomic_DNA"/>
</dbReference>